<sequence>MVKDIGTAWVYEGKLPCSDFITEEHGSSTEGASGHTSGGASSHFSVQGLGMGPGVPRCLRWPSGSGLQGLRLMSQAETQSLVAHIWQAQGQPDQPAAATASRHDPWVRLFWQVLSGALPAAALTHLQLLTASLLLALCPSTREPAAISKAADAGLAGGPAGQVGGRPGTGSESLVTTADVHTALDKLFPARPSYKLSKLKAAYSSGVAEQAVSYAALDTLLSPFALPCPPEVLAAAVAAEVEYGTALSRTADRYFAGKSANQTSRSSSETVQERSPNVDLAAGGQEPGARIDVATPAVRAALNENMAPPATAAIGNTPMESTTDISTGPVKVVATFTQPPDVTTTFNSAFVAASGCTPATAAAMVLQCGMTGTPGAGSNLLGQSNSSGQEALTTLAGSLLPSSPWIG</sequence>
<evidence type="ECO:0000256" key="1">
    <source>
        <dbReference type="SAM" id="MobiDB-lite"/>
    </source>
</evidence>
<feature type="region of interest" description="Disordered" evidence="1">
    <location>
        <begin position="258"/>
        <end position="289"/>
    </location>
</feature>
<feature type="compositionally biased region" description="Polar residues" evidence="1">
    <location>
        <begin position="259"/>
        <end position="275"/>
    </location>
</feature>
<reference evidence="2 3" key="1">
    <citation type="submission" date="2020-02" db="EMBL/GenBank/DDBJ databases">
        <title>Draft genome sequence of Haematococcus lacustris strain NIES-144.</title>
        <authorList>
            <person name="Morimoto D."/>
            <person name="Nakagawa S."/>
            <person name="Yoshida T."/>
            <person name="Sawayama S."/>
        </authorList>
    </citation>
    <scope>NUCLEOTIDE SEQUENCE [LARGE SCALE GENOMIC DNA]</scope>
    <source>
        <strain evidence="2 3">NIES-144</strain>
    </source>
</reference>
<evidence type="ECO:0000313" key="2">
    <source>
        <dbReference type="EMBL" id="GFH10533.1"/>
    </source>
</evidence>
<protein>
    <submittedName>
        <fullName evidence="2">Uncharacterized protein</fullName>
    </submittedName>
</protein>
<organism evidence="2 3">
    <name type="scientific">Haematococcus lacustris</name>
    <name type="common">Green alga</name>
    <name type="synonym">Haematococcus pluvialis</name>
    <dbReference type="NCBI Taxonomy" id="44745"/>
    <lineage>
        <taxon>Eukaryota</taxon>
        <taxon>Viridiplantae</taxon>
        <taxon>Chlorophyta</taxon>
        <taxon>core chlorophytes</taxon>
        <taxon>Chlorophyceae</taxon>
        <taxon>CS clade</taxon>
        <taxon>Chlamydomonadales</taxon>
        <taxon>Haematococcaceae</taxon>
        <taxon>Haematococcus</taxon>
    </lineage>
</organism>
<name>A0A699YKE7_HAELA</name>
<dbReference type="Proteomes" id="UP000485058">
    <property type="component" value="Unassembled WGS sequence"/>
</dbReference>
<dbReference type="AlphaFoldDB" id="A0A699YKE7"/>
<evidence type="ECO:0000313" key="3">
    <source>
        <dbReference type="Proteomes" id="UP000485058"/>
    </source>
</evidence>
<feature type="compositionally biased region" description="Low complexity" evidence="1">
    <location>
        <begin position="28"/>
        <end position="43"/>
    </location>
</feature>
<keyword evidence="3" id="KW-1185">Reference proteome</keyword>
<gene>
    <name evidence="2" type="ORF">HaLaN_05860</name>
</gene>
<comment type="caution">
    <text evidence="2">The sequence shown here is derived from an EMBL/GenBank/DDBJ whole genome shotgun (WGS) entry which is preliminary data.</text>
</comment>
<proteinExistence type="predicted"/>
<feature type="region of interest" description="Disordered" evidence="1">
    <location>
        <begin position="22"/>
        <end position="46"/>
    </location>
</feature>
<dbReference type="EMBL" id="BLLF01000323">
    <property type="protein sequence ID" value="GFH10533.1"/>
    <property type="molecule type" value="Genomic_DNA"/>
</dbReference>
<accession>A0A699YKE7</accession>